<feature type="compositionally biased region" description="Acidic residues" evidence="1">
    <location>
        <begin position="701"/>
        <end position="712"/>
    </location>
</feature>
<feature type="region of interest" description="Disordered" evidence="1">
    <location>
        <begin position="27"/>
        <end position="68"/>
    </location>
</feature>
<dbReference type="PANTHER" id="PTHR32108">
    <property type="entry name" value="DNA-DIRECTED RNA POLYMERASE SUBUNIT ALPHA"/>
    <property type="match status" value="1"/>
</dbReference>
<feature type="region of interest" description="Disordered" evidence="1">
    <location>
        <begin position="381"/>
        <end position="400"/>
    </location>
</feature>
<accession>A0A7J0D8I3</accession>
<keyword evidence="2" id="KW-0732">Signal</keyword>
<feature type="region of interest" description="Disordered" evidence="1">
    <location>
        <begin position="691"/>
        <end position="712"/>
    </location>
</feature>
<proteinExistence type="predicted"/>
<dbReference type="OrthoDB" id="1750196at2759"/>
<feature type="region of interest" description="Disordered" evidence="1">
    <location>
        <begin position="612"/>
        <end position="657"/>
    </location>
</feature>
<gene>
    <name evidence="3" type="ORF">Acr_00g0002250</name>
</gene>
<keyword evidence="4" id="KW-1185">Reference proteome</keyword>
<feature type="compositionally biased region" description="Basic residues" evidence="1">
    <location>
        <begin position="58"/>
        <end position="68"/>
    </location>
</feature>
<comment type="caution">
    <text evidence="3">The sequence shown here is derived from an EMBL/GenBank/DDBJ whole genome shotgun (WGS) entry which is preliminary data.</text>
</comment>
<sequence>MSGLQLNSFILLGIGFATILMPGLHNSSHSTTPIKFPSALKPTLLEDNTPARRERPPRLPRRAHTRSPVRTRRFVQRMEEFGEIGNEQVRAADTGLLITEIAQLRAMIAAMTAAQAPVMPAVQQAPVNPQPAEAAVGNVVPVVPIPVIDAVNNAPEAVRREEEKARFDSLEEIVRNLQGDHEYGSTSLASLLAIGERVEEGLRSGKLLDQRALQALLDQPPANTNVRKMNPRKAETGMKTRDVQNLSVSDGPLPRKAMYIRPVNNKQPTNASVVQTQAPNAQAASSGFKKEPRKFTPLPMPISQLLPQLIAGGYVTPISPQVVPNPPPRWHDANAICEYHSKSPGHWTDRCFALKHRVQDLIDQKLLIFEDKPEVKPNITQNPLPAHGNANPAGPAVNMVQKGGRTLDPSCLISEPGKKMKFVFRNEVEAPMVCMVYHTRRFRPGVDAPITSWSFENESGWPIYQARIDLEALQPYFEEGILSPTPYEGRIITRAPDGKPFQEGDWDTCHVKSEYCYCNICHPESFWRNLREDPFGDLARQASRTENKLTKRKKGKRGIRQDFKSNDLPYHLLDEVQSSMHSLTIEDLGSSNKGRQGQAPTMTWKRVTDPSQMIECPNDKKPEGTINMGRIPQSSKRNRLPGHRVPWTPTPRKKKDPFATRLEAVDPTIGDLGESSRPFLVTYSAPPAPFGTAKPSWGSPWDEESDAPNEDDETWEQVQHNQIAEERIQALMDQDISETFDLMNTMGWNDLISAATSVQRQVPTQYLNSQVSAWLEIPTTPEGYRQHILENYVEDPSQLIARLDEKVKVRIKKGKEPPHIAMISRSKMNSALLSDKEKMLEDALEFQRLKREEKSNSSPRN</sequence>
<evidence type="ECO:0000313" key="4">
    <source>
        <dbReference type="Proteomes" id="UP000585474"/>
    </source>
</evidence>
<name>A0A7J0D8I3_9ERIC</name>
<reference evidence="4" key="1">
    <citation type="submission" date="2019-07" db="EMBL/GenBank/DDBJ databases">
        <title>De Novo Assembly of kiwifruit Actinidia rufa.</title>
        <authorList>
            <person name="Sugita-Konishi S."/>
            <person name="Sato K."/>
            <person name="Mori E."/>
            <person name="Abe Y."/>
            <person name="Kisaki G."/>
            <person name="Hamano K."/>
            <person name="Suezawa K."/>
            <person name="Otani M."/>
            <person name="Fukuda T."/>
            <person name="Manabe T."/>
            <person name="Gomi K."/>
            <person name="Tabuchi M."/>
            <person name="Akimitsu K."/>
            <person name="Kataoka I."/>
        </authorList>
    </citation>
    <scope>NUCLEOTIDE SEQUENCE [LARGE SCALE GENOMIC DNA]</scope>
    <source>
        <strain evidence="4">cv. Fuchu</strain>
    </source>
</reference>
<feature type="signal peptide" evidence="2">
    <location>
        <begin position="1"/>
        <end position="17"/>
    </location>
</feature>
<evidence type="ECO:0000313" key="3">
    <source>
        <dbReference type="EMBL" id="GFS28513.1"/>
    </source>
</evidence>
<protein>
    <submittedName>
        <fullName evidence="3">Uncharacterized protein</fullName>
    </submittedName>
</protein>
<organism evidence="3 4">
    <name type="scientific">Actinidia rufa</name>
    <dbReference type="NCBI Taxonomy" id="165716"/>
    <lineage>
        <taxon>Eukaryota</taxon>
        <taxon>Viridiplantae</taxon>
        <taxon>Streptophyta</taxon>
        <taxon>Embryophyta</taxon>
        <taxon>Tracheophyta</taxon>
        <taxon>Spermatophyta</taxon>
        <taxon>Magnoliopsida</taxon>
        <taxon>eudicotyledons</taxon>
        <taxon>Gunneridae</taxon>
        <taxon>Pentapetalae</taxon>
        <taxon>asterids</taxon>
        <taxon>Ericales</taxon>
        <taxon>Actinidiaceae</taxon>
        <taxon>Actinidia</taxon>
    </lineage>
</organism>
<feature type="chain" id="PRO_5029442374" evidence="2">
    <location>
        <begin position="18"/>
        <end position="861"/>
    </location>
</feature>
<dbReference type="EMBL" id="BJWL01000044">
    <property type="protein sequence ID" value="GFS28513.1"/>
    <property type="molecule type" value="Genomic_DNA"/>
</dbReference>
<evidence type="ECO:0000256" key="1">
    <source>
        <dbReference type="SAM" id="MobiDB-lite"/>
    </source>
</evidence>
<dbReference type="AlphaFoldDB" id="A0A7J0D8I3"/>
<dbReference type="Proteomes" id="UP000585474">
    <property type="component" value="Unassembled WGS sequence"/>
</dbReference>
<feature type="compositionally biased region" description="Low complexity" evidence="1">
    <location>
        <begin position="382"/>
        <end position="398"/>
    </location>
</feature>
<evidence type="ECO:0000256" key="2">
    <source>
        <dbReference type="SAM" id="SignalP"/>
    </source>
</evidence>